<dbReference type="InterPro" id="IPR051157">
    <property type="entry name" value="PDH/Transketolase"/>
</dbReference>
<dbReference type="CDD" id="cd07033">
    <property type="entry name" value="TPP_PYR_DXS_TK_like"/>
    <property type="match status" value="1"/>
</dbReference>
<evidence type="ECO:0000259" key="4">
    <source>
        <dbReference type="SMART" id="SM00861"/>
    </source>
</evidence>
<evidence type="ECO:0000256" key="1">
    <source>
        <dbReference type="ARBA" id="ARBA00001964"/>
    </source>
</evidence>
<keyword evidence="6" id="KW-1185">Reference proteome</keyword>
<comment type="similarity">
    <text evidence="2">Belongs to the transketolase family.</text>
</comment>
<gene>
    <name evidence="5" type="ORF">LG34_08470</name>
</gene>
<dbReference type="InterPro" id="IPR005475">
    <property type="entry name" value="Transketolase-like_Pyr-bd"/>
</dbReference>
<evidence type="ECO:0000256" key="2">
    <source>
        <dbReference type="ARBA" id="ARBA00007131"/>
    </source>
</evidence>
<reference evidence="5 6" key="1">
    <citation type="submission" date="2014-09" db="EMBL/GenBank/DDBJ databases">
        <title>Butyrate-producing bacteria isolated from human gut.</title>
        <authorList>
            <person name="Zhang Q."/>
            <person name="Zhao L."/>
        </authorList>
    </citation>
    <scope>NUCLEOTIDE SEQUENCE [LARGE SCALE GENOMIC DNA]</scope>
    <source>
        <strain evidence="5 6">21</strain>
    </source>
</reference>
<dbReference type="Pfam" id="PF02780">
    <property type="entry name" value="Transketolase_C"/>
    <property type="match status" value="1"/>
</dbReference>
<dbReference type="EMBL" id="JRFU01000089">
    <property type="protein sequence ID" value="PWE86717.1"/>
    <property type="molecule type" value="Genomic_DNA"/>
</dbReference>
<organism evidence="5 6">
    <name type="scientific">Eubacterium ramulus</name>
    <dbReference type="NCBI Taxonomy" id="39490"/>
    <lineage>
        <taxon>Bacteria</taxon>
        <taxon>Bacillati</taxon>
        <taxon>Bacillota</taxon>
        <taxon>Clostridia</taxon>
        <taxon>Eubacteriales</taxon>
        <taxon>Eubacteriaceae</taxon>
        <taxon>Eubacterium</taxon>
    </lineage>
</organism>
<keyword evidence="3" id="KW-0786">Thiamine pyrophosphate</keyword>
<comment type="cofactor">
    <cofactor evidence="1">
        <name>thiamine diphosphate</name>
        <dbReference type="ChEBI" id="CHEBI:58937"/>
    </cofactor>
</comment>
<feature type="domain" description="Transketolase-like pyrimidine-binding" evidence="4">
    <location>
        <begin position="14"/>
        <end position="179"/>
    </location>
</feature>
<dbReference type="InterPro" id="IPR009014">
    <property type="entry name" value="Transketo_C/PFOR_II"/>
</dbReference>
<accession>A0A2V1JPE4</accession>
<dbReference type="PANTHER" id="PTHR43825:SF1">
    <property type="entry name" value="TRANSKETOLASE-LIKE PYRIMIDINE-BINDING DOMAIN-CONTAINING PROTEIN"/>
    <property type="match status" value="1"/>
</dbReference>
<evidence type="ECO:0000313" key="5">
    <source>
        <dbReference type="EMBL" id="PWE86717.1"/>
    </source>
</evidence>
<dbReference type="RefSeq" id="WP_109215628.1">
    <property type="nucleotide sequence ID" value="NZ_CAJLEE010000012.1"/>
</dbReference>
<name>A0A2V1JPE4_EUBRA</name>
<dbReference type="FunFam" id="3.40.50.970:FF:000129">
    <property type="entry name" value="Transketolase"/>
    <property type="match status" value="1"/>
</dbReference>
<dbReference type="InterPro" id="IPR033248">
    <property type="entry name" value="Transketolase_C"/>
</dbReference>
<evidence type="ECO:0000313" key="6">
    <source>
        <dbReference type="Proteomes" id="UP000245288"/>
    </source>
</evidence>
<dbReference type="Proteomes" id="UP000245288">
    <property type="component" value="Unassembled WGS sequence"/>
</dbReference>
<evidence type="ECO:0000256" key="3">
    <source>
        <dbReference type="ARBA" id="ARBA00023052"/>
    </source>
</evidence>
<protein>
    <submittedName>
        <fullName evidence="5">Transketolase</fullName>
    </submittedName>
</protein>
<sequence>MSYTLIGEHKKDARANRDGYIAAMTELMENDPTIVHVDCDLGGCINVGKLQAKFPDRVFNAGIAEQNAVGVASGMAAAGMKAFVHSFGCFAARRCFDQAFLAAGYSQVPVHIIGSDPGVTAAFNGATHMPFEDGALYMTVPGAVVIDSCDYVQTKSLTKKLAEYPKLSYMRLIRKNFKTIYADGSEFEIGKGVTLKDGKDVTIIASGIMLDEALRAEEILSAEGISARVIDMHTWKPIDEELICKAAEETGCIVTAENHQVGCGLGSAVANVLVANKPVPMERVGIQDRFGQVGPQDFLMKEYNLMAEDIVEAVKKVISRK</sequence>
<dbReference type="AlphaFoldDB" id="A0A2V1JPE4"/>
<dbReference type="OrthoDB" id="8732661at2"/>
<dbReference type="SMART" id="SM00861">
    <property type="entry name" value="Transket_pyr"/>
    <property type="match status" value="1"/>
</dbReference>
<dbReference type="InterPro" id="IPR029061">
    <property type="entry name" value="THDP-binding"/>
</dbReference>
<dbReference type="Gene3D" id="3.40.50.920">
    <property type="match status" value="1"/>
</dbReference>
<dbReference type="PANTHER" id="PTHR43825">
    <property type="entry name" value="PYRUVATE DEHYDROGENASE E1 COMPONENT"/>
    <property type="match status" value="1"/>
</dbReference>
<dbReference type="SUPFAM" id="SSF52518">
    <property type="entry name" value="Thiamin diphosphate-binding fold (THDP-binding)"/>
    <property type="match status" value="1"/>
</dbReference>
<dbReference type="SUPFAM" id="SSF52922">
    <property type="entry name" value="TK C-terminal domain-like"/>
    <property type="match status" value="1"/>
</dbReference>
<comment type="caution">
    <text evidence="5">The sequence shown here is derived from an EMBL/GenBank/DDBJ whole genome shotgun (WGS) entry which is preliminary data.</text>
</comment>
<dbReference type="Pfam" id="PF02779">
    <property type="entry name" value="Transket_pyr"/>
    <property type="match status" value="1"/>
</dbReference>
<proteinExistence type="inferred from homology"/>
<dbReference type="Gene3D" id="3.40.50.970">
    <property type="match status" value="1"/>
</dbReference>